<protein>
    <recommendedName>
        <fullName evidence="2">MADF domain-containing protein</fullName>
    </recommendedName>
</protein>
<dbReference type="Pfam" id="PF10545">
    <property type="entry name" value="MADF_DNA_bdg"/>
    <property type="match status" value="1"/>
</dbReference>
<dbReference type="Proteomes" id="UP001314205">
    <property type="component" value="Unassembled WGS sequence"/>
</dbReference>
<sequence>MALVPTLERALVVGRLVSVSSKESAPTLAICPHVGTLLSSVATRSKCVHRARMASSSTKSPPEWTIEKVIEFIELYQAHPIIWDATRKDHKNKNLLADAWRTIQQNMGMNFSIEDLKKKRESLMSTYRLYRKKISDSTRSGSSTDDIFKPNWFAYELMDRFLAPIYDKSDTVTINTETMEFPNEDSNQDRSFSNEGSIQNRSSTSAKKRRESEVTEVRAQIKTAVNVLKNLSDRPRTEVDEVDLYCQLLAKKIKKFNEQQREVIMHDIDELIYQKRNDSYLNINSPARSSTYSYVRSTPDSVRFTPTPSPSSQMLAYDMSTRDSVRYAPITSPSPQVMPSPSYHVADDYSDYTVVSPNHSQVEYVTGSSTSTTSTPKVTIISNDIISQAFTLSQIQNKN</sequence>
<dbReference type="PANTHER" id="PTHR21505">
    <property type="entry name" value="MADF DOMAIN-CONTAINING PROTEIN-RELATED"/>
    <property type="match status" value="1"/>
</dbReference>
<evidence type="ECO:0000313" key="4">
    <source>
        <dbReference type="Proteomes" id="UP001314205"/>
    </source>
</evidence>
<comment type="caution">
    <text evidence="3">The sequence shown here is derived from an EMBL/GenBank/DDBJ whole genome shotgun (WGS) entry which is preliminary data.</text>
</comment>
<reference evidence="3 4" key="1">
    <citation type="submission" date="2023-11" db="EMBL/GenBank/DDBJ databases">
        <authorList>
            <person name="Hedman E."/>
            <person name="Englund M."/>
            <person name="Stromberg M."/>
            <person name="Nyberg Akerstrom W."/>
            <person name="Nylinder S."/>
            <person name="Jareborg N."/>
            <person name="Kallberg Y."/>
            <person name="Kronander E."/>
        </authorList>
    </citation>
    <scope>NUCLEOTIDE SEQUENCE [LARGE SCALE GENOMIC DNA]</scope>
</reference>
<organism evidence="3 4">
    <name type="scientific">Parnassius mnemosyne</name>
    <name type="common">clouded apollo</name>
    <dbReference type="NCBI Taxonomy" id="213953"/>
    <lineage>
        <taxon>Eukaryota</taxon>
        <taxon>Metazoa</taxon>
        <taxon>Ecdysozoa</taxon>
        <taxon>Arthropoda</taxon>
        <taxon>Hexapoda</taxon>
        <taxon>Insecta</taxon>
        <taxon>Pterygota</taxon>
        <taxon>Neoptera</taxon>
        <taxon>Endopterygota</taxon>
        <taxon>Lepidoptera</taxon>
        <taxon>Glossata</taxon>
        <taxon>Ditrysia</taxon>
        <taxon>Papilionoidea</taxon>
        <taxon>Papilionidae</taxon>
        <taxon>Parnassiinae</taxon>
        <taxon>Parnassini</taxon>
        <taxon>Parnassius</taxon>
        <taxon>Driopa</taxon>
    </lineage>
</organism>
<dbReference type="InterPro" id="IPR006578">
    <property type="entry name" value="MADF-dom"/>
</dbReference>
<keyword evidence="4" id="KW-1185">Reference proteome</keyword>
<dbReference type="PANTHER" id="PTHR21505:SF12">
    <property type="entry name" value="MADF DOMAIN-CONTAINING PROTEIN-RELATED"/>
    <property type="match status" value="1"/>
</dbReference>
<evidence type="ECO:0000256" key="1">
    <source>
        <dbReference type="SAM" id="MobiDB-lite"/>
    </source>
</evidence>
<proteinExistence type="predicted"/>
<feature type="compositionally biased region" description="Polar residues" evidence="1">
    <location>
        <begin position="189"/>
        <end position="205"/>
    </location>
</feature>
<feature type="region of interest" description="Disordered" evidence="1">
    <location>
        <begin position="179"/>
        <end position="214"/>
    </location>
</feature>
<evidence type="ECO:0000313" key="3">
    <source>
        <dbReference type="EMBL" id="CAK1589267.1"/>
    </source>
</evidence>
<evidence type="ECO:0000259" key="2">
    <source>
        <dbReference type="PROSITE" id="PS51029"/>
    </source>
</evidence>
<dbReference type="SMART" id="SM00595">
    <property type="entry name" value="MADF"/>
    <property type="match status" value="1"/>
</dbReference>
<name>A0AAV1L5I3_9NEOP</name>
<accession>A0AAV1L5I3</accession>
<dbReference type="EMBL" id="CAVLGL010000083">
    <property type="protein sequence ID" value="CAK1589267.1"/>
    <property type="molecule type" value="Genomic_DNA"/>
</dbReference>
<dbReference type="AlphaFoldDB" id="A0AAV1L5I3"/>
<gene>
    <name evidence="3" type="ORF">PARMNEM_LOCUS9790</name>
</gene>
<feature type="domain" description="MADF" evidence="2">
    <location>
        <begin position="71"/>
        <end position="166"/>
    </location>
</feature>
<dbReference type="PROSITE" id="PS51029">
    <property type="entry name" value="MADF"/>
    <property type="match status" value="1"/>
</dbReference>